<dbReference type="EMBL" id="FWEV01000306">
    <property type="protein sequence ID" value="SLM32281.1"/>
    <property type="molecule type" value="Genomic_DNA"/>
</dbReference>
<dbReference type="STRING" id="1246637.MTBBW1_620024"/>
<dbReference type="Proteomes" id="UP000191931">
    <property type="component" value="Unassembled WGS sequence"/>
</dbReference>
<reference evidence="1 2" key="1">
    <citation type="submission" date="2017-03" db="EMBL/GenBank/DDBJ databases">
        <authorList>
            <person name="Afonso C.L."/>
            <person name="Miller P.J."/>
            <person name="Scott M.A."/>
            <person name="Spackman E."/>
            <person name="Goraichik I."/>
            <person name="Dimitrov K.M."/>
            <person name="Suarez D.L."/>
            <person name="Swayne D.E."/>
        </authorList>
    </citation>
    <scope>NUCLEOTIDE SEQUENCE [LARGE SCALE GENOMIC DNA]</scope>
    <source>
        <strain evidence="1">PRJEB14757</strain>
    </source>
</reference>
<evidence type="ECO:0000313" key="1">
    <source>
        <dbReference type="EMBL" id="SLM32281.1"/>
    </source>
</evidence>
<name>A0A1W1HIF8_9BACT</name>
<keyword evidence="2" id="KW-1185">Reference proteome</keyword>
<protein>
    <submittedName>
        <fullName evidence="1">Uncharacterized protein</fullName>
    </submittedName>
</protein>
<proteinExistence type="predicted"/>
<evidence type="ECO:0000313" key="2">
    <source>
        <dbReference type="Proteomes" id="UP000191931"/>
    </source>
</evidence>
<gene>
    <name evidence="1" type="ORF">MTBBW1_620024</name>
</gene>
<dbReference type="AlphaFoldDB" id="A0A1W1HIF8"/>
<organism evidence="1 2">
    <name type="scientific">Desulfamplus magnetovallimortis</name>
    <dbReference type="NCBI Taxonomy" id="1246637"/>
    <lineage>
        <taxon>Bacteria</taxon>
        <taxon>Pseudomonadati</taxon>
        <taxon>Thermodesulfobacteriota</taxon>
        <taxon>Desulfobacteria</taxon>
        <taxon>Desulfobacterales</taxon>
        <taxon>Desulfobacteraceae</taxon>
        <taxon>Desulfamplus</taxon>
    </lineage>
</organism>
<accession>A0A1W1HIF8</accession>
<sequence>MLMGVMNQIIGKQHEQEIELILFDIMGHHFGVDTTCILSMRAIENKDDNSDVVYFHEIIGLSDITVVYHSPKILVLGNGDVTFEIVIDEPYLMPLKVPLSDLCLLPKLIDSFLRTKFDSLFWALLPSENSISFIMDSRRLLEIAARDYLDLRINHEIEK</sequence>